<proteinExistence type="predicted"/>
<keyword evidence="3" id="KW-0804">Transcription</keyword>
<dbReference type="Proteomes" id="UP001500467">
    <property type="component" value="Unassembled WGS sequence"/>
</dbReference>
<evidence type="ECO:0000259" key="4">
    <source>
        <dbReference type="Pfam" id="PF13404"/>
    </source>
</evidence>
<dbReference type="Pfam" id="PF13412">
    <property type="entry name" value="HTH_24"/>
    <property type="match status" value="1"/>
</dbReference>
<accession>A0ABP4G449</accession>
<feature type="domain" description="HTH asnC-type" evidence="4">
    <location>
        <begin position="12"/>
        <end position="53"/>
    </location>
</feature>
<dbReference type="EMBL" id="BAAALM010000012">
    <property type="protein sequence ID" value="GAA1210610.1"/>
    <property type="molecule type" value="Genomic_DNA"/>
</dbReference>
<keyword evidence="1" id="KW-0805">Transcription regulation</keyword>
<comment type="caution">
    <text evidence="5">The sequence shown here is derived from an EMBL/GenBank/DDBJ whole genome shotgun (WGS) entry which is preliminary data.</text>
</comment>
<dbReference type="SMART" id="SM00344">
    <property type="entry name" value="HTH_ASNC"/>
    <property type="match status" value="1"/>
</dbReference>
<dbReference type="InterPro" id="IPR000485">
    <property type="entry name" value="AsnC-type_HTH_dom"/>
</dbReference>
<dbReference type="Gene3D" id="3.30.70.920">
    <property type="match status" value="1"/>
</dbReference>
<evidence type="ECO:0000256" key="3">
    <source>
        <dbReference type="ARBA" id="ARBA00023163"/>
    </source>
</evidence>
<sequence>MGSAERQSGPLIDETDAALIRVLHSDGRAPWPKVASELGCSPSTARRRFEAMHSAGMLRLIGRTDVARLGLGVPAMVQFTGARAGEPEFLEAMRTRADVRFLAAVVGSVGSVAEFVVPDAAALQERIGRLSAEFDVAAEVFVVMHTYTSGQDWLPEAVERRVDARSRELPLAHPTPAERVVLEMLIRNGRTSLPELAAAIGKSENTARRTMDSLRERELLDFRVLIEPAVLGFNAEFWVWLEVEPSQLAEVGEELARNRGTKYLAATAGRNNLVGQIVLPEHPDMYGYVTGVLGQIEGVRRVEIMIQTRTYKRVWNMVVDGRYSAQASRMEFLE</sequence>
<dbReference type="PRINTS" id="PR00033">
    <property type="entry name" value="HTHASNC"/>
</dbReference>
<gene>
    <name evidence="5" type="ORF">GCM10009675_34070</name>
</gene>
<evidence type="ECO:0000256" key="2">
    <source>
        <dbReference type="ARBA" id="ARBA00023125"/>
    </source>
</evidence>
<evidence type="ECO:0000313" key="5">
    <source>
        <dbReference type="EMBL" id="GAA1210610.1"/>
    </source>
</evidence>
<name>A0ABP4G449_9PSEU</name>
<dbReference type="InterPro" id="IPR019888">
    <property type="entry name" value="Tscrpt_reg_AsnC-like"/>
</dbReference>
<dbReference type="InterPro" id="IPR036388">
    <property type="entry name" value="WH-like_DNA-bd_sf"/>
</dbReference>
<reference evidence="6" key="1">
    <citation type="journal article" date="2019" name="Int. J. Syst. Evol. Microbiol.">
        <title>The Global Catalogue of Microorganisms (GCM) 10K type strain sequencing project: providing services to taxonomists for standard genome sequencing and annotation.</title>
        <authorList>
            <consortium name="The Broad Institute Genomics Platform"/>
            <consortium name="The Broad Institute Genome Sequencing Center for Infectious Disease"/>
            <person name="Wu L."/>
            <person name="Ma J."/>
        </authorList>
    </citation>
    <scope>NUCLEOTIDE SEQUENCE [LARGE SCALE GENOMIC DNA]</scope>
    <source>
        <strain evidence="6">JCM 13022</strain>
    </source>
</reference>
<organism evidence="5 6">
    <name type="scientific">Prauserella alba</name>
    <dbReference type="NCBI Taxonomy" id="176898"/>
    <lineage>
        <taxon>Bacteria</taxon>
        <taxon>Bacillati</taxon>
        <taxon>Actinomycetota</taxon>
        <taxon>Actinomycetes</taxon>
        <taxon>Pseudonocardiales</taxon>
        <taxon>Pseudonocardiaceae</taxon>
        <taxon>Prauserella</taxon>
    </lineage>
</organism>
<dbReference type="SUPFAM" id="SSF54909">
    <property type="entry name" value="Dimeric alpha+beta barrel"/>
    <property type="match status" value="1"/>
</dbReference>
<dbReference type="PANTHER" id="PTHR30154">
    <property type="entry name" value="LEUCINE-RESPONSIVE REGULATORY PROTEIN"/>
    <property type="match status" value="1"/>
</dbReference>
<dbReference type="RefSeq" id="WP_253859128.1">
    <property type="nucleotide sequence ID" value="NZ_BAAALM010000012.1"/>
</dbReference>
<keyword evidence="6" id="KW-1185">Reference proteome</keyword>
<dbReference type="InterPro" id="IPR011008">
    <property type="entry name" value="Dimeric_a/b-barrel"/>
</dbReference>
<keyword evidence="2" id="KW-0238">DNA-binding</keyword>
<evidence type="ECO:0000313" key="6">
    <source>
        <dbReference type="Proteomes" id="UP001500467"/>
    </source>
</evidence>
<dbReference type="PANTHER" id="PTHR30154:SF34">
    <property type="entry name" value="TRANSCRIPTIONAL REGULATOR AZLB"/>
    <property type="match status" value="1"/>
</dbReference>
<dbReference type="SUPFAM" id="SSF46785">
    <property type="entry name" value="Winged helix' DNA-binding domain"/>
    <property type="match status" value="2"/>
</dbReference>
<protein>
    <recommendedName>
        <fullName evidence="4">HTH asnC-type domain-containing protein</fullName>
    </recommendedName>
</protein>
<dbReference type="InterPro" id="IPR036390">
    <property type="entry name" value="WH_DNA-bd_sf"/>
</dbReference>
<evidence type="ECO:0000256" key="1">
    <source>
        <dbReference type="ARBA" id="ARBA00023015"/>
    </source>
</evidence>
<dbReference type="Pfam" id="PF13404">
    <property type="entry name" value="HTH_AsnC-type"/>
    <property type="match status" value="1"/>
</dbReference>
<dbReference type="Gene3D" id="1.10.10.10">
    <property type="entry name" value="Winged helix-like DNA-binding domain superfamily/Winged helix DNA-binding domain"/>
    <property type="match status" value="2"/>
</dbReference>